<feature type="binding site" evidence="7">
    <location>
        <position position="17"/>
    </location>
    <ligand>
        <name>substrate</name>
    </ligand>
</feature>
<keyword evidence="6 7" id="KW-0460">Magnesium</keyword>
<dbReference type="InterPro" id="IPR023214">
    <property type="entry name" value="HAD_sf"/>
</dbReference>
<dbReference type="NCBIfam" id="TIGR01670">
    <property type="entry name" value="KdsC-phosphatas"/>
    <property type="match status" value="1"/>
</dbReference>
<evidence type="ECO:0000313" key="9">
    <source>
        <dbReference type="Proteomes" id="UP000031408"/>
    </source>
</evidence>
<dbReference type="SFLD" id="SFLDG01138">
    <property type="entry name" value="C1.6.2:_Deoxy-d-mannose-octulo"/>
    <property type="match status" value="1"/>
</dbReference>
<dbReference type="AlphaFoldDB" id="A0A0C1L1D2"/>
<evidence type="ECO:0000256" key="3">
    <source>
        <dbReference type="ARBA" id="ARBA00011881"/>
    </source>
</evidence>
<evidence type="ECO:0000256" key="5">
    <source>
        <dbReference type="ARBA" id="ARBA00022801"/>
    </source>
</evidence>
<dbReference type="Pfam" id="PF08282">
    <property type="entry name" value="Hydrolase_3"/>
    <property type="match status" value="1"/>
</dbReference>
<comment type="similarity">
    <text evidence="2">Belongs to the KdsC family.</text>
</comment>
<gene>
    <name evidence="8" type="ORF">OI18_14665</name>
</gene>
<dbReference type="GO" id="GO:0016788">
    <property type="term" value="F:hydrolase activity, acting on ester bonds"/>
    <property type="evidence" value="ECO:0007669"/>
    <property type="project" value="InterPro"/>
</dbReference>
<dbReference type="PANTHER" id="PTHR21485:SF3">
    <property type="entry name" value="N-ACYLNEURAMINATE CYTIDYLYLTRANSFERASE"/>
    <property type="match status" value="1"/>
</dbReference>
<dbReference type="SFLD" id="SFLDS00003">
    <property type="entry name" value="Haloacid_Dehalogenase"/>
    <property type="match status" value="1"/>
</dbReference>
<evidence type="ECO:0000256" key="2">
    <source>
        <dbReference type="ARBA" id="ARBA00005893"/>
    </source>
</evidence>
<dbReference type="EMBL" id="JSVC01000016">
    <property type="protein sequence ID" value="KIC93837.1"/>
    <property type="molecule type" value="Genomic_DNA"/>
</dbReference>
<proteinExistence type="inferred from homology"/>
<keyword evidence="4 7" id="KW-0479">Metal-binding</keyword>
<dbReference type="RefSeq" id="WP_039141084.1">
    <property type="nucleotide sequence ID" value="NZ_JSVC01000016.1"/>
</dbReference>
<evidence type="ECO:0000256" key="6">
    <source>
        <dbReference type="ARBA" id="ARBA00022842"/>
    </source>
</evidence>
<evidence type="ECO:0000256" key="1">
    <source>
        <dbReference type="ARBA" id="ARBA00001946"/>
    </source>
</evidence>
<evidence type="ECO:0000256" key="7">
    <source>
        <dbReference type="PIRSR" id="PIRSR006118-2"/>
    </source>
</evidence>
<protein>
    <submittedName>
        <fullName evidence="8">3-deoxy-D-manno-octulosonate 8-phosphate phosphatase</fullName>
    </submittedName>
</protein>
<name>A0A0C1L1D2_9BACT</name>
<dbReference type="STRING" id="1349421.OI18_14665"/>
<comment type="cofactor">
    <cofactor evidence="1 7">
        <name>Mg(2+)</name>
        <dbReference type="ChEBI" id="CHEBI:18420"/>
    </cofactor>
</comment>
<evidence type="ECO:0000256" key="4">
    <source>
        <dbReference type="ARBA" id="ARBA00022723"/>
    </source>
</evidence>
<reference evidence="8 9" key="1">
    <citation type="submission" date="2014-11" db="EMBL/GenBank/DDBJ databases">
        <title>Genome sequence of Flavihumibacter solisilvae 3-3.</title>
        <authorList>
            <person name="Zhou G."/>
            <person name="Li M."/>
            <person name="Wang G."/>
        </authorList>
    </citation>
    <scope>NUCLEOTIDE SEQUENCE [LARGE SCALE GENOMIC DNA]</scope>
    <source>
        <strain evidence="8 9">3-3</strain>
    </source>
</reference>
<dbReference type="InterPro" id="IPR050793">
    <property type="entry name" value="CMP-NeuNAc_synthase"/>
</dbReference>
<dbReference type="SFLD" id="SFLDG01136">
    <property type="entry name" value="C1.6:_Phosphoserine_Phosphatas"/>
    <property type="match status" value="1"/>
</dbReference>
<keyword evidence="5" id="KW-0378">Hydrolase</keyword>
<dbReference type="GO" id="GO:0008781">
    <property type="term" value="F:N-acylneuraminate cytidylyltransferase activity"/>
    <property type="evidence" value="ECO:0007669"/>
    <property type="project" value="TreeGrafter"/>
</dbReference>
<accession>A0A0C1L1D2</accession>
<organism evidence="8 9">
    <name type="scientific">Flavihumibacter solisilvae</name>
    <dbReference type="NCBI Taxonomy" id="1349421"/>
    <lineage>
        <taxon>Bacteria</taxon>
        <taxon>Pseudomonadati</taxon>
        <taxon>Bacteroidota</taxon>
        <taxon>Chitinophagia</taxon>
        <taxon>Chitinophagales</taxon>
        <taxon>Chitinophagaceae</taxon>
        <taxon>Flavihumibacter</taxon>
    </lineage>
</organism>
<sequence>MVLNLFKDIDTFVFDVDGVLTDGSLLLLDDGQQVRRMNIKDGYALQLAIKKGYRILVISGGASEAVRTRLNKLGIMDVYLKVTDKIEVLEQYRVANGLQWPQILFMGDDIPDYGVMQLAGMPCAPSDAAPEIKRLAKYISPVKGGEGCVRDVIEKVMKLRGDWAIDTSVPSK</sequence>
<comment type="subunit">
    <text evidence="3">Homotetramer.</text>
</comment>
<dbReference type="InterPro" id="IPR036412">
    <property type="entry name" value="HAD-like_sf"/>
</dbReference>
<feature type="binding site" evidence="7">
    <location>
        <position position="15"/>
    </location>
    <ligand>
        <name>Mg(2+)</name>
        <dbReference type="ChEBI" id="CHEBI:18420"/>
    </ligand>
</feature>
<dbReference type="Gene3D" id="3.40.50.1000">
    <property type="entry name" value="HAD superfamily/HAD-like"/>
    <property type="match status" value="1"/>
</dbReference>
<keyword evidence="9" id="KW-1185">Reference proteome</keyword>
<dbReference type="GO" id="GO:0046872">
    <property type="term" value="F:metal ion binding"/>
    <property type="evidence" value="ECO:0007669"/>
    <property type="project" value="UniProtKB-KW"/>
</dbReference>
<comment type="caution">
    <text evidence="8">The sequence shown here is derived from an EMBL/GenBank/DDBJ whole genome shotgun (WGS) entry which is preliminary data.</text>
</comment>
<dbReference type="PIRSF" id="PIRSF006118">
    <property type="entry name" value="KDO8-P_Ptase"/>
    <property type="match status" value="1"/>
</dbReference>
<dbReference type="OrthoDB" id="9805604at2"/>
<feature type="binding site" evidence="7">
    <location>
        <position position="108"/>
    </location>
    <ligand>
        <name>Mg(2+)</name>
        <dbReference type="ChEBI" id="CHEBI:18420"/>
    </ligand>
</feature>
<dbReference type="Proteomes" id="UP000031408">
    <property type="component" value="Unassembled WGS sequence"/>
</dbReference>
<dbReference type="InterPro" id="IPR010023">
    <property type="entry name" value="KdsC_fam"/>
</dbReference>
<dbReference type="PANTHER" id="PTHR21485">
    <property type="entry name" value="HAD SUPERFAMILY MEMBERS CMAS AND KDSC"/>
    <property type="match status" value="1"/>
</dbReference>
<dbReference type="SUPFAM" id="SSF56784">
    <property type="entry name" value="HAD-like"/>
    <property type="match status" value="1"/>
</dbReference>
<evidence type="ECO:0000313" key="8">
    <source>
        <dbReference type="EMBL" id="KIC93837.1"/>
    </source>
</evidence>